<name>A0A484ZJL9_9GAMM</name>
<sequence>MRGITCVLVLVAACFNDIWLCKAFWTDTLYV</sequence>
<organism evidence="1 2">
    <name type="scientific">Budvicia aquatica</name>
    <dbReference type="NCBI Taxonomy" id="82979"/>
    <lineage>
        <taxon>Bacteria</taxon>
        <taxon>Pseudomonadati</taxon>
        <taxon>Pseudomonadota</taxon>
        <taxon>Gammaproteobacteria</taxon>
        <taxon>Enterobacterales</taxon>
        <taxon>Budviciaceae</taxon>
        <taxon>Budvicia</taxon>
    </lineage>
</organism>
<protein>
    <submittedName>
        <fullName evidence="1">Uncharacterized protein</fullName>
    </submittedName>
</protein>
<reference evidence="1 2" key="1">
    <citation type="submission" date="2019-03" db="EMBL/GenBank/DDBJ databases">
        <authorList>
            <consortium name="Pathogen Informatics"/>
        </authorList>
    </citation>
    <scope>NUCLEOTIDE SEQUENCE [LARGE SCALE GENOMIC DNA]</scope>
    <source>
        <strain evidence="1 2">NCTC12282</strain>
    </source>
</reference>
<dbReference type="Proteomes" id="UP000373449">
    <property type="component" value="Unassembled WGS sequence"/>
</dbReference>
<proteinExistence type="predicted"/>
<dbReference type="EMBL" id="CAADJA010000002">
    <property type="protein sequence ID" value="VFS48118.1"/>
    <property type="molecule type" value="Genomic_DNA"/>
</dbReference>
<accession>A0A484ZJL9</accession>
<evidence type="ECO:0000313" key="1">
    <source>
        <dbReference type="EMBL" id="VFS48118.1"/>
    </source>
</evidence>
<evidence type="ECO:0000313" key="2">
    <source>
        <dbReference type="Proteomes" id="UP000373449"/>
    </source>
</evidence>
<gene>
    <name evidence="1" type="ORF">NCTC12282_03031</name>
</gene>
<dbReference type="AlphaFoldDB" id="A0A484ZJL9"/>